<name>A0A317DJC2_9ACTN</name>
<dbReference type="InterPro" id="IPR029068">
    <property type="entry name" value="Glyas_Bleomycin-R_OHBP_Dase"/>
</dbReference>
<accession>A0A317DJC2</accession>
<dbReference type="PROSITE" id="PS51819">
    <property type="entry name" value="VOC"/>
    <property type="match status" value="1"/>
</dbReference>
<proteinExistence type="predicted"/>
<feature type="domain" description="VOC" evidence="2">
    <location>
        <begin position="2"/>
        <end position="120"/>
    </location>
</feature>
<dbReference type="GO" id="GO:0046491">
    <property type="term" value="P:L-methylmalonyl-CoA metabolic process"/>
    <property type="evidence" value="ECO:0007669"/>
    <property type="project" value="TreeGrafter"/>
</dbReference>
<evidence type="ECO:0000313" key="3">
    <source>
        <dbReference type="EMBL" id="PWR14731.1"/>
    </source>
</evidence>
<protein>
    <submittedName>
        <fullName evidence="3">VOC family protein</fullName>
    </submittedName>
</protein>
<organism evidence="3 4">
    <name type="scientific">Micromonospora sicca</name>
    <dbReference type="NCBI Taxonomy" id="2202420"/>
    <lineage>
        <taxon>Bacteria</taxon>
        <taxon>Bacillati</taxon>
        <taxon>Actinomycetota</taxon>
        <taxon>Actinomycetes</taxon>
        <taxon>Micromonosporales</taxon>
        <taxon>Micromonosporaceae</taxon>
        <taxon>Micromonospora</taxon>
    </lineage>
</organism>
<dbReference type="InterPro" id="IPR004360">
    <property type="entry name" value="Glyas_Fos-R_dOase_dom"/>
</dbReference>
<dbReference type="CDD" id="cd06587">
    <property type="entry name" value="VOC"/>
    <property type="match status" value="1"/>
</dbReference>
<gene>
    <name evidence="3" type="ORF">DKT69_14840</name>
</gene>
<sequence>MRMLHLGLRVTDLNRSLVFYTAVGFARIGSVQETGFGSLTMLQLPDDPFVSLELVHDPARPVRDIGAVNHLVIQVDDLNATVADLAMKGVTAEPPTELGPGMRTSWLTDPDGYRIELVQWPPNHPAGMTAADFG</sequence>
<dbReference type="InterPro" id="IPR051785">
    <property type="entry name" value="MMCE/EMCE_epimerase"/>
</dbReference>
<dbReference type="Proteomes" id="UP000246050">
    <property type="component" value="Unassembled WGS sequence"/>
</dbReference>
<dbReference type="OrthoDB" id="317332at2"/>
<dbReference type="RefSeq" id="WP_109802143.1">
    <property type="nucleotide sequence ID" value="NZ_QGKS01000218.1"/>
</dbReference>
<dbReference type="EMBL" id="QGKS01000218">
    <property type="protein sequence ID" value="PWR14731.1"/>
    <property type="molecule type" value="Genomic_DNA"/>
</dbReference>
<dbReference type="PANTHER" id="PTHR43048:SF3">
    <property type="entry name" value="METHYLMALONYL-COA EPIMERASE, MITOCHONDRIAL"/>
    <property type="match status" value="1"/>
</dbReference>
<evidence type="ECO:0000313" key="4">
    <source>
        <dbReference type="Proteomes" id="UP000246050"/>
    </source>
</evidence>
<dbReference type="Pfam" id="PF00903">
    <property type="entry name" value="Glyoxalase"/>
    <property type="match status" value="1"/>
</dbReference>
<dbReference type="AlphaFoldDB" id="A0A317DJC2"/>
<dbReference type="PANTHER" id="PTHR43048">
    <property type="entry name" value="METHYLMALONYL-COA EPIMERASE"/>
    <property type="match status" value="1"/>
</dbReference>
<dbReference type="GO" id="GO:0046872">
    <property type="term" value="F:metal ion binding"/>
    <property type="evidence" value="ECO:0007669"/>
    <property type="project" value="UniProtKB-KW"/>
</dbReference>
<evidence type="ECO:0000259" key="2">
    <source>
        <dbReference type="PROSITE" id="PS51819"/>
    </source>
</evidence>
<comment type="caution">
    <text evidence="3">The sequence shown here is derived from an EMBL/GenBank/DDBJ whole genome shotgun (WGS) entry which is preliminary data.</text>
</comment>
<dbReference type="SUPFAM" id="SSF54593">
    <property type="entry name" value="Glyoxalase/Bleomycin resistance protein/Dihydroxybiphenyl dioxygenase"/>
    <property type="match status" value="1"/>
</dbReference>
<dbReference type="InterPro" id="IPR037523">
    <property type="entry name" value="VOC_core"/>
</dbReference>
<evidence type="ECO:0000256" key="1">
    <source>
        <dbReference type="ARBA" id="ARBA00022723"/>
    </source>
</evidence>
<dbReference type="Gene3D" id="3.10.180.10">
    <property type="entry name" value="2,3-Dihydroxybiphenyl 1,2-Dioxygenase, domain 1"/>
    <property type="match status" value="1"/>
</dbReference>
<keyword evidence="1" id="KW-0479">Metal-binding</keyword>
<dbReference type="GO" id="GO:0004493">
    <property type="term" value="F:methylmalonyl-CoA epimerase activity"/>
    <property type="evidence" value="ECO:0007669"/>
    <property type="project" value="TreeGrafter"/>
</dbReference>
<reference evidence="3 4" key="1">
    <citation type="submission" date="2018-05" db="EMBL/GenBank/DDBJ databases">
        <title>Micromonosporas from Atacama Desert.</title>
        <authorList>
            <person name="Carro L."/>
            <person name="Golinska P."/>
            <person name="Klenk H.-P."/>
            <person name="Goodfellow M."/>
        </authorList>
    </citation>
    <scope>NUCLEOTIDE SEQUENCE [LARGE SCALE GENOMIC DNA]</scope>
    <source>
        <strain evidence="3 4">4G51</strain>
    </source>
</reference>